<reference evidence="2" key="1">
    <citation type="submission" date="2019-09" db="EMBL/GenBank/DDBJ databases">
        <authorList>
            <person name="Teo W.F.A."/>
            <person name="Duangmal K."/>
        </authorList>
    </citation>
    <scope>NUCLEOTIDE SEQUENCE [LARGE SCALE GENOMIC DNA]</scope>
    <source>
        <strain evidence="2">K81G1</strain>
    </source>
</reference>
<dbReference type="Gene3D" id="3.40.50.1820">
    <property type="entry name" value="alpha/beta hydrolase"/>
    <property type="match status" value="1"/>
</dbReference>
<dbReference type="EMBL" id="VMNW02000156">
    <property type="protein sequence ID" value="KAA9148957.1"/>
    <property type="molecule type" value="Genomic_DNA"/>
</dbReference>
<dbReference type="PANTHER" id="PTHR43798:SF33">
    <property type="entry name" value="HYDROLASE, PUTATIVE (AFU_ORTHOLOGUE AFUA_2G14860)-RELATED"/>
    <property type="match status" value="1"/>
</dbReference>
<keyword evidence="2" id="KW-0378">Hydrolase</keyword>
<dbReference type="GO" id="GO:0016020">
    <property type="term" value="C:membrane"/>
    <property type="evidence" value="ECO:0007669"/>
    <property type="project" value="TreeGrafter"/>
</dbReference>
<keyword evidence="3" id="KW-1185">Reference proteome</keyword>
<name>A0A5N0UK16_9PSEU</name>
<dbReference type="PRINTS" id="PR00111">
    <property type="entry name" value="ABHYDROLASE"/>
</dbReference>
<dbReference type="InterPro" id="IPR000073">
    <property type="entry name" value="AB_hydrolase_1"/>
</dbReference>
<proteinExistence type="predicted"/>
<dbReference type="OrthoDB" id="3193334at2"/>
<evidence type="ECO:0000313" key="2">
    <source>
        <dbReference type="EMBL" id="KAA9148957.1"/>
    </source>
</evidence>
<dbReference type="PANTHER" id="PTHR43798">
    <property type="entry name" value="MONOACYLGLYCEROL LIPASE"/>
    <property type="match status" value="1"/>
</dbReference>
<dbReference type="Pfam" id="PF12697">
    <property type="entry name" value="Abhydrolase_6"/>
    <property type="match status" value="1"/>
</dbReference>
<accession>A0A5N0UK16</accession>
<evidence type="ECO:0000313" key="3">
    <source>
        <dbReference type="Proteomes" id="UP000319769"/>
    </source>
</evidence>
<feature type="domain" description="AB hydrolase-1" evidence="1">
    <location>
        <begin position="2"/>
        <end position="215"/>
    </location>
</feature>
<dbReference type="GO" id="GO:0016787">
    <property type="term" value="F:hydrolase activity"/>
    <property type="evidence" value="ECO:0007669"/>
    <property type="project" value="UniProtKB-KW"/>
</dbReference>
<sequence>MVAIPGTLCAPEVFSRVAGLLEGRVRVRAVDWMLGEGPCRVENVAERIAATLDRPVLLAGHSTGGAIALRLADRHPGLVSGLLLIDTGAHMHGHGDVDKIIETVTTGWGPGLISAVLDRSFARPLPPEERADFLAYAEKVPQDAVLAALTSQRDLDLTPVLSGLTCPVTVLHGEQDGARPIAQAREMAAAIPGALFRAVPTGHTPVWEDPETSAEVIRELAARIG</sequence>
<dbReference type="InterPro" id="IPR029058">
    <property type="entry name" value="AB_hydrolase_fold"/>
</dbReference>
<evidence type="ECO:0000259" key="1">
    <source>
        <dbReference type="Pfam" id="PF12697"/>
    </source>
</evidence>
<dbReference type="AlphaFoldDB" id="A0A5N0UK16"/>
<organism evidence="2 3">
    <name type="scientific">Amycolatopsis acidicola</name>
    <dbReference type="NCBI Taxonomy" id="2596893"/>
    <lineage>
        <taxon>Bacteria</taxon>
        <taxon>Bacillati</taxon>
        <taxon>Actinomycetota</taxon>
        <taxon>Actinomycetes</taxon>
        <taxon>Pseudonocardiales</taxon>
        <taxon>Pseudonocardiaceae</taxon>
        <taxon>Amycolatopsis</taxon>
    </lineage>
</organism>
<protein>
    <submittedName>
        <fullName evidence="2">Alpha/beta fold hydrolase</fullName>
    </submittedName>
</protein>
<dbReference type="SUPFAM" id="SSF53474">
    <property type="entry name" value="alpha/beta-Hydrolases"/>
    <property type="match status" value="1"/>
</dbReference>
<gene>
    <name evidence="2" type="ORF">FPZ12_044195</name>
</gene>
<dbReference type="Proteomes" id="UP000319769">
    <property type="component" value="Unassembled WGS sequence"/>
</dbReference>
<dbReference type="InterPro" id="IPR050266">
    <property type="entry name" value="AB_hydrolase_sf"/>
</dbReference>
<comment type="caution">
    <text evidence="2">The sequence shown here is derived from an EMBL/GenBank/DDBJ whole genome shotgun (WGS) entry which is preliminary data.</text>
</comment>